<gene>
    <name evidence="2" type="primary">LOC112685218</name>
</gene>
<dbReference type="Proteomes" id="UP000694846">
    <property type="component" value="Unplaced"/>
</dbReference>
<dbReference type="PANTHER" id="PTHR45913">
    <property type="entry name" value="EPM2A-INTERACTING PROTEIN 1"/>
    <property type="match status" value="1"/>
</dbReference>
<accession>A0A8B8FQR9</accession>
<reference evidence="2" key="1">
    <citation type="submission" date="2025-08" db="UniProtKB">
        <authorList>
            <consortium name="RefSeq"/>
        </authorList>
    </citation>
    <scope>IDENTIFICATION</scope>
    <source>
        <tissue evidence="2">Whole body</tissue>
    </source>
</reference>
<keyword evidence="1" id="KW-1185">Reference proteome</keyword>
<evidence type="ECO:0000313" key="2">
    <source>
        <dbReference type="RefSeq" id="XP_025412826.1"/>
    </source>
</evidence>
<dbReference type="OrthoDB" id="1101576at2759"/>
<proteinExistence type="predicted"/>
<name>A0A8B8FQR9_9HEMI</name>
<organism evidence="1 2">
    <name type="scientific">Sipha flava</name>
    <name type="common">yellow sugarcane aphid</name>
    <dbReference type="NCBI Taxonomy" id="143950"/>
    <lineage>
        <taxon>Eukaryota</taxon>
        <taxon>Metazoa</taxon>
        <taxon>Ecdysozoa</taxon>
        <taxon>Arthropoda</taxon>
        <taxon>Hexapoda</taxon>
        <taxon>Insecta</taxon>
        <taxon>Pterygota</taxon>
        <taxon>Neoptera</taxon>
        <taxon>Paraneoptera</taxon>
        <taxon>Hemiptera</taxon>
        <taxon>Sternorrhyncha</taxon>
        <taxon>Aphidomorpha</taxon>
        <taxon>Aphidoidea</taxon>
        <taxon>Aphididae</taxon>
        <taxon>Sipha</taxon>
    </lineage>
</organism>
<dbReference type="PANTHER" id="PTHR45913:SF19">
    <property type="entry name" value="LOW QUALITY PROTEIN: ZINC FINGER BED DOMAIN-CONTAINING PROTEIN 5-LIKE"/>
    <property type="match status" value="1"/>
</dbReference>
<evidence type="ECO:0000313" key="1">
    <source>
        <dbReference type="Proteomes" id="UP000694846"/>
    </source>
</evidence>
<dbReference type="RefSeq" id="XP_025412826.1">
    <property type="nucleotide sequence ID" value="XM_025557041.1"/>
</dbReference>
<sequence>MSKNILKRLVHQVIAANKFFIQIDESVDIQNNAQLMVFIRYRNTDDFHEEFLFCEPLLTTATGLDIFNKVDGFFRKNNLAWCNCVGICSDGAPAMLGNRIGFCKRVQEVNSNVVIIHCFLYRENLATRIIQPELFLVLQDVIQIVNFIKSRALNSRIFHAMCNKMGSQYVNLLYHSDVRWLSRGKILTRVMSLRFEIQIFLTEKKHSLADKFNDDSWVAKLAFLSDIFGRLNELNIEMQGKNRTMVDIGKKISSFKQKLALWREKMFQGKIATFPLLSEFLEDSTKVTLNDLKLLLQEYLAKLQLELDRYIPESVELSKYSWIRNPFEISVHEVGEDICGFQEELLDLQASQRI</sequence>
<dbReference type="GeneID" id="112685218"/>
<dbReference type="AlphaFoldDB" id="A0A8B8FQR9"/>
<protein>
    <submittedName>
        <fullName evidence="2">Zinc finger BED domain-containing protein 5-like</fullName>
    </submittedName>
</protein>